<dbReference type="AlphaFoldDB" id="Q0U585"/>
<evidence type="ECO:0000313" key="2">
    <source>
        <dbReference type="EMBL" id="EAT79406.1"/>
    </source>
</evidence>
<accession>Q0U585</accession>
<gene>
    <name evidence="2" type="ORF">SNOG_13079</name>
</gene>
<organism evidence="2 3">
    <name type="scientific">Phaeosphaeria nodorum (strain SN15 / ATCC MYA-4574 / FGSC 10173)</name>
    <name type="common">Glume blotch fungus</name>
    <name type="synonym">Parastagonospora nodorum</name>
    <dbReference type="NCBI Taxonomy" id="321614"/>
    <lineage>
        <taxon>Eukaryota</taxon>
        <taxon>Fungi</taxon>
        <taxon>Dikarya</taxon>
        <taxon>Ascomycota</taxon>
        <taxon>Pezizomycotina</taxon>
        <taxon>Dothideomycetes</taxon>
        <taxon>Pleosporomycetidae</taxon>
        <taxon>Pleosporales</taxon>
        <taxon>Pleosporineae</taxon>
        <taxon>Phaeosphaeriaceae</taxon>
        <taxon>Parastagonospora</taxon>
    </lineage>
</organism>
<dbReference type="KEGG" id="pno:SNOG_13079"/>
<reference evidence="3" key="1">
    <citation type="journal article" date="2007" name="Plant Cell">
        <title>Dothideomycete-plant interactions illuminated by genome sequencing and EST analysis of the wheat pathogen Stagonospora nodorum.</title>
        <authorList>
            <person name="Hane J.K."/>
            <person name="Lowe R.G."/>
            <person name="Solomon P.S."/>
            <person name="Tan K.C."/>
            <person name="Schoch C.L."/>
            <person name="Spatafora J.W."/>
            <person name="Crous P.W."/>
            <person name="Kodira C."/>
            <person name="Birren B.W."/>
            <person name="Galagan J.E."/>
            <person name="Torriani S.F."/>
            <person name="McDonald B.A."/>
            <person name="Oliver R.P."/>
        </authorList>
    </citation>
    <scope>NUCLEOTIDE SEQUENCE [LARGE SCALE GENOMIC DNA]</scope>
    <source>
        <strain evidence="3">SN15 / ATCC MYA-4574 / FGSC 10173</strain>
    </source>
</reference>
<feature type="region of interest" description="Disordered" evidence="1">
    <location>
        <begin position="1"/>
        <end position="22"/>
    </location>
</feature>
<evidence type="ECO:0000313" key="3">
    <source>
        <dbReference type="Proteomes" id="UP000001055"/>
    </source>
</evidence>
<dbReference type="GeneID" id="5980208"/>
<dbReference type="EMBL" id="CH445349">
    <property type="protein sequence ID" value="EAT79406.1"/>
    <property type="molecule type" value="Genomic_DNA"/>
</dbReference>
<dbReference type="RefSeq" id="XP_001803293.1">
    <property type="nucleotide sequence ID" value="XM_001803241.1"/>
</dbReference>
<name>Q0U585_PHANO</name>
<sequence length="70" mass="7650">MREEATTSHKRMGPGPLDAPEPRNVLLCPKLILYLTTSGGPFDTMDTTTSPNDSVHHAIRDTHMFGLSKG</sequence>
<protein>
    <submittedName>
        <fullName evidence="2">Uncharacterized protein</fullName>
    </submittedName>
</protein>
<dbReference type="Proteomes" id="UP000001055">
    <property type="component" value="Unassembled WGS sequence"/>
</dbReference>
<dbReference type="HOGENOM" id="CLU_2758646_0_0_1"/>
<proteinExistence type="predicted"/>
<dbReference type="InParanoid" id="Q0U585"/>
<evidence type="ECO:0000256" key="1">
    <source>
        <dbReference type="SAM" id="MobiDB-lite"/>
    </source>
</evidence>